<dbReference type="EMBL" id="WKJJ01000014">
    <property type="protein sequence ID" value="MRV74392.1"/>
    <property type="molecule type" value="Genomic_DNA"/>
</dbReference>
<evidence type="ECO:0000259" key="3">
    <source>
        <dbReference type="Pfam" id="PF06276"/>
    </source>
</evidence>
<protein>
    <submittedName>
        <fullName evidence="4">Siderophore biosynthesis protein</fullName>
    </submittedName>
</protein>
<reference evidence="4 5" key="1">
    <citation type="submission" date="2019-11" db="EMBL/GenBank/DDBJ databases">
        <title>Novel species isolated from a subtropical stream in China.</title>
        <authorList>
            <person name="Lu H."/>
        </authorList>
    </citation>
    <scope>NUCLEOTIDE SEQUENCE [LARGE SCALE GENOMIC DNA]</scope>
    <source>
        <strain evidence="4 5">FT92W</strain>
    </source>
</reference>
<organism evidence="4 5">
    <name type="scientific">Pseudoduganella rivuli</name>
    <dbReference type="NCBI Taxonomy" id="2666085"/>
    <lineage>
        <taxon>Bacteria</taxon>
        <taxon>Pseudomonadati</taxon>
        <taxon>Pseudomonadota</taxon>
        <taxon>Betaproteobacteria</taxon>
        <taxon>Burkholderiales</taxon>
        <taxon>Oxalobacteraceae</taxon>
        <taxon>Telluria group</taxon>
        <taxon>Pseudoduganella</taxon>
    </lineage>
</organism>
<dbReference type="GO" id="GO:0019290">
    <property type="term" value="P:siderophore biosynthetic process"/>
    <property type="evidence" value="ECO:0007669"/>
    <property type="project" value="InterPro"/>
</dbReference>
<sequence length="593" mass="64089">MRDVTDHRTVAQDTIAARVLDALLREDVRGCVSQAALHDDGPASASGHAGPWLAVSHLGDGVLWMPVQAASFMQDWRSAGWPILHGADGAWRALDAIEGVLAVFASGVAGDGAALFGAFADECRLAAEHRVLADAERGRWFAQPPEQPDDWAASLLHYDRLASFHDHPLYPTARAKLGFDADNLAAYGPEHQRPFALRWLALPRALVHGSGHPPPAAPWPAFADVGLDPSLAASHALMPVHPFVWDGELQAMLDGAGLAHSAIRAPRAFLTVLPTLSVRTVVLCDAPQWHVKVPLTIRTLGAKNIRTIKPSTIADGHSVQTLLGTIVADEPALAGRVLLTDERHGVHADGRNFLGYILRRYPSEALHGADVVPVAALAAPAPEGGLVAQQLARRWFGGDLSALFGAYLDLTLELHLTLWLRYGVALESNQQNSVLVFDRAQGRPRLRLLLKDNDAARIHVAWLAGRRPDLARHVASLHDARIAVDDELPLAQMFTTITLQLNIAAPVESLAPALELPPAALYRQVRDRVEAHLARLAADGEDTALARRVLLDDERLYLKRLLVAATLAGKSETGAADVNKFYGHSAPNFLRQP</sequence>
<accession>A0A7X2IRE2</accession>
<name>A0A7X2IRE2_9BURK</name>
<dbReference type="RefSeq" id="WP_154377913.1">
    <property type="nucleotide sequence ID" value="NZ_WKJJ01000014.1"/>
</dbReference>
<comment type="caution">
    <text evidence="4">The sequence shown here is derived from an EMBL/GenBank/DDBJ whole genome shotgun (WGS) entry which is preliminary data.</text>
</comment>
<dbReference type="Pfam" id="PF04183">
    <property type="entry name" value="IucA_IucC"/>
    <property type="match status" value="1"/>
</dbReference>
<dbReference type="InterPro" id="IPR037455">
    <property type="entry name" value="LucA/IucC-like"/>
</dbReference>
<comment type="similarity">
    <text evidence="1">Belongs to the IucA/IucC family.</text>
</comment>
<proteinExistence type="inferred from homology"/>
<feature type="domain" description="Aerobactin siderophore biosynthesis IucA/IucC N-terminal" evidence="2">
    <location>
        <begin position="163"/>
        <end position="378"/>
    </location>
</feature>
<dbReference type="PANTHER" id="PTHR34384:SF5">
    <property type="entry name" value="L-2,3-DIAMINOPROPANOATE--CITRATE LIGASE"/>
    <property type="match status" value="1"/>
</dbReference>
<dbReference type="InterPro" id="IPR022770">
    <property type="entry name" value="IucA/IucC-like_C"/>
</dbReference>
<feature type="domain" description="Aerobactin siderophore biosynthesis IucA/IucC-like C-terminal" evidence="3">
    <location>
        <begin position="401"/>
        <end position="557"/>
    </location>
</feature>
<dbReference type="Gene3D" id="1.10.510.40">
    <property type="match status" value="1"/>
</dbReference>
<dbReference type="InterPro" id="IPR007310">
    <property type="entry name" value="Aerobactin_biosyn_IucA/IucC_N"/>
</dbReference>
<keyword evidence="5" id="KW-1185">Reference proteome</keyword>
<evidence type="ECO:0000313" key="5">
    <source>
        <dbReference type="Proteomes" id="UP000446768"/>
    </source>
</evidence>
<evidence type="ECO:0000259" key="2">
    <source>
        <dbReference type="Pfam" id="PF04183"/>
    </source>
</evidence>
<gene>
    <name evidence="4" type="ORF">GJ700_22035</name>
</gene>
<dbReference type="Pfam" id="PF06276">
    <property type="entry name" value="FhuF"/>
    <property type="match status" value="1"/>
</dbReference>
<dbReference type="GO" id="GO:0016881">
    <property type="term" value="F:acid-amino acid ligase activity"/>
    <property type="evidence" value="ECO:0007669"/>
    <property type="project" value="UniProtKB-ARBA"/>
</dbReference>
<dbReference type="Proteomes" id="UP000446768">
    <property type="component" value="Unassembled WGS sequence"/>
</dbReference>
<evidence type="ECO:0000256" key="1">
    <source>
        <dbReference type="ARBA" id="ARBA00007832"/>
    </source>
</evidence>
<dbReference type="AlphaFoldDB" id="A0A7X2IRE2"/>
<evidence type="ECO:0000313" key="4">
    <source>
        <dbReference type="EMBL" id="MRV74392.1"/>
    </source>
</evidence>
<dbReference type="PANTHER" id="PTHR34384">
    <property type="entry name" value="L-2,3-DIAMINOPROPANOATE--CITRATE LIGASE"/>
    <property type="match status" value="1"/>
</dbReference>